<name>A0A8H3J577_9LECA</name>
<sequence>MPAQAPEPIVAFYLIQETDLPVKFQGEYQIVKVKIHSTSGRLVTKPALRVTFSHFQSIEEPVGLVAFGSDPRCHILLPADIIGSVHCKLWAQLNSGLQIWLVDDTSAQGTKVQDDETSRNQVLNIVPGRRQAAQELRKISVGPYLFRIQAPFSIAEVRRRDDWFHLNKPIPVTHVRRVTGRIRKIKAGVVDMGKGLWQFYRGLATTTCNITCLTAEGVLMLHDIARGRNEAPEAALRLNEDERRLLVDLRAHSRRHEAERQRLAIG</sequence>
<dbReference type="EMBL" id="CAJPDT010000139">
    <property type="protein sequence ID" value="CAF9940990.1"/>
    <property type="molecule type" value="Genomic_DNA"/>
</dbReference>
<dbReference type="CDD" id="cd00060">
    <property type="entry name" value="FHA"/>
    <property type="match status" value="1"/>
</dbReference>
<proteinExistence type="predicted"/>
<dbReference type="Proteomes" id="UP000664534">
    <property type="component" value="Unassembled WGS sequence"/>
</dbReference>
<dbReference type="OrthoDB" id="4062651at2759"/>
<dbReference type="SUPFAM" id="SSF49879">
    <property type="entry name" value="SMAD/FHA domain"/>
    <property type="match status" value="1"/>
</dbReference>
<keyword evidence="3" id="KW-1185">Reference proteome</keyword>
<evidence type="ECO:0000313" key="2">
    <source>
        <dbReference type="EMBL" id="CAF9940990.1"/>
    </source>
</evidence>
<feature type="domain" description="FHA" evidence="1">
    <location>
        <begin position="65"/>
        <end position="117"/>
    </location>
</feature>
<evidence type="ECO:0000259" key="1">
    <source>
        <dbReference type="PROSITE" id="PS50006"/>
    </source>
</evidence>
<accession>A0A8H3J577</accession>
<dbReference type="Pfam" id="PF00498">
    <property type="entry name" value="FHA"/>
    <property type="match status" value="1"/>
</dbReference>
<protein>
    <recommendedName>
        <fullName evidence="1">FHA domain-containing protein</fullName>
    </recommendedName>
</protein>
<gene>
    <name evidence="2" type="ORF">IMSHALPRED_002242</name>
</gene>
<reference evidence="2" key="1">
    <citation type="submission" date="2021-03" db="EMBL/GenBank/DDBJ databases">
        <authorList>
            <person name="Tagirdzhanova G."/>
        </authorList>
    </citation>
    <scope>NUCLEOTIDE SEQUENCE</scope>
</reference>
<organism evidence="2 3">
    <name type="scientific">Imshaugia aleurites</name>
    <dbReference type="NCBI Taxonomy" id="172621"/>
    <lineage>
        <taxon>Eukaryota</taxon>
        <taxon>Fungi</taxon>
        <taxon>Dikarya</taxon>
        <taxon>Ascomycota</taxon>
        <taxon>Pezizomycotina</taxon>
        <taxon>Lecanoromycetes</taxon>
        <taxon>OSLEUM clade</taxon>
        <taxon>Lecanoromycetidae</taxon>
        <taxon>Lecanorales</taxon>
        <taxon>Lecanorineae</taxon>
        <taxon>Parmeliaceae</taxon>
        <taxon>Imshaugia</taxon>
    </lineage>
</organism>
<evidence type="ECO:0000313" key="3">
    <source>
        <dbReference type="Proteomes" id="UP000664534"/>
    </source>
</evidence>
<dbReference type="InterPro" id="IPR000253">
    <property type="entry name" value="FHA_dom"/>
</dbReference>
<dbReference type="PROSITE" id="PS50006">
    <property type="entry name" value="FHA_DOMAIN"/>
    <property type="match status" value="1"/>
</dbReference>
<dbReference type="Gene3D" id="2.60.200.20">
    <property type="match status" value="1"/>
</dbReference>
<dbReference type="AlphaFoldDB" id="A0A8H3J577"/>
<comment type="caution">
    <text evidence="2">The sequence shown here is derived from an EMBL/GenBank/DDBJ whole genome shotgun (WGS) entry which is preliminary data.</text>
</comment>
<dbReference type="InterPro" id="IPR008984">
    <property type="entry name" value="SMAD_FHA_dom_sf"/>
</dbReference>